<dbReference type="AlphaFoldDB" id="A0A8S1A1G5"/>
<keyword evidence="6" id="KW-0067">ATP-binding</keyword>
<dbReference type="InterPro" id="IPR043926">
    <property type="entry name" value="ABCG_dom"/>
</dbReference>
<comment type="subcellular location">
    <subcellularLocation>
        <location evidence="1">Membrane</location>
        <topology evidence="1">Multi-pass membrane protein</topology>
    </subcellularLocation>
</comment>
<dbReference type="InterPro" id="IPR003439">
    <property type="entry name" value="ABC_transporter-like_ATP-bd"/>
</dbReference>
<dbReference type="InterPro" id="IPR050352">
    <property type="entry name" value="ABCG_transporters"/>
</dbReference>
<accession>A0A8S1A1G5</accession>
<feature type="domain" description="ABC transporter" evidence="10">
    <location>
        <begin position="23"/>
        <end position="266"/>
    </location>
</feature>
<gene>
    <name evidence="11" type="ORF">APLA_LOCUS7911</name>
</gene>
<feature type="transmembrane region" description="Helical" evidence="9">
    <location>
        <begin position="452"/>
        <end position="474"/>
    </location>
</feature>
<sequence>MEPYANIYSYDEQQERMDNDVVINVKDLKVWTPEEKSWWSRKATKHKTVILSEVTGCIRRNEFAAVIGPSGAGKTTFLVSLAGKCTLPTSGTVTLFGRNAKDCPGLAEIVPQMEVFMAGLSVMEHLVFMTEMKLGTCKEPHILRTLNVLVEELKLKSHRHTPVEALSGGEKKLLSLATSLLSDPRILICDEPTTGLDSYNALLVIGVLKRLALGGKVVLCSIHQPSCDIFKEFSSVLLMTEGRLLFHGTQDECEEVFESIDLHCPLKYNPAEFYIRAVSGNSDNVQRLLSLSERRSDVIAVNIVEQIFCKTTQRNWFQQVHLLLWRLSLTMKRGLWNQIIQLFISVVITAMVLAVAYAGASGTTQRGVQDVRGLIWLITSEVSFGLSYSALYAFENELPLFKREVGIYKCSAYFVSRFLSFVPRCIVWPVTLVTVTSLAVDLPNHMLTAFEFMVTLCISTIPGVAYGLGMAALFTSTGIMGDVMPCVDLPLFLMSGAFLRISSLPGWMNTVKYISHFYYAMDAMSNVYWRQIDHIDCPSNQTSCVKDGAAVLFENGYSEDFIVQDILGVVFVTLFWSLLGYYGLKREEKKGYAY</sequence>
<evidence type="ECO:0000256" key="7">
    <source>
        <dbReference type="ARBA" id="ARBA00022989"/>
    </source>
</evidence>
<keyword evidence="5" id="KW-0547">Nucleotide-binding</keyword>
<dbReference type="SMART" id="SM00382">
    <property type="entry name" value="AAA"/>
    <property type="match status" value="1"/>
</dbReference>
<dbReference type="Pfam" id="PF00005">
    <property type="entry name" value="ABC_tran"/>
    <property type="match status" value="1"/>
</dbReference>
<comment type="similarity">
    <text evidence="2">Belongs to the ABC transporter superfamily. ABCG family. Eye pigment precursor importer (TC 3.A.1.204) subfamily.</text>
</comment>
<dbReference type="InterPro" id="IPR003593">
    <property type="entry name" value="AAA+_ATPase"/>
</dbReference>
<dbReference type="GO" id="GO:0140359">
    <property type="term" value="F:ABC-type transporter activity"/>
    <property type="evidence" value="ECO:0007669"/>
    <property type="project" value="InterPro"/>
</dbReference>
<evidence type="ECO:0000256" key="6">
    <source>
        <dbReference type="ARBA" id="ARBA00022840"/>
    </source>
</evidence>
<comment type="caution">
    <text evidence="11">The sequence shown here is derived from an EMBL/GenBank/DDBJ whole genome shotgun (WGS) entry which is preliminary data.</text>
</comment>
<feature type="transmembrane region" description="Helical" evidence="9">
    <location>
        <begin position="339"/>
        <end position="361"/>
    </location>
</feature>
<evidence type="ECO:0000313" key="11">
    <source>
        <dbReference type="EMBL" id="CAB3239689.1"/>
    </source>
</evidence>
<evidence type="ECO:0000256" key="3">
    <source>
        <dbReference type="ARBA" id="ARBA00022448"/>
    </source>
</evidence>
<dbReference type="Proteomes" id="UP000494106">
    <property type="component" value="Unassembled WGS sequence"/>
</dbReference>
<dbReference type="EMBL" id="CADEBC010000503">
    <property type="protein sequence ID" value="CAB3239689.1"/>
    <property type="molecule type" value="Genomic_DNA"/>
</dbReference>
<dbReference type="PROSITE" id="PS00211">
    <property type="entry name" value="ABC_TRANSPORTER_1"/>
    <property type="match status" value="1"/>
</dbReference>
<dbReference type="Pfam" id="PF01061">
    <property type="entry name" value="ABC2_membrane"/>
    <property type="match status" value="1"/>
</dbReference>
<dbReference type="Gene3D" id="3.40.50.300">
    <property type="entry name" value="P-loop containing nucleotide triphosphate hydrolases"/>
    <property type="match status" value="1"/>
</dbReference>
<evidence type="ECO:0000256" key="5">
    <source>
        <dbReference type="ARBA" id="ARBA00022741"/>
    </source>
</evidence>
<evidence type="ECO:0000313" key="12">
    <source>
        <dbReference type="Proteomes" id="UP000494106"/>
    </source>
</evidence>
<dbReference type="InterPro" id="IPR017871">
    <property type="entry name" value="ABC_transporter-like_CS"/>
</dbReference>
<dbReference type="InterPro" id="IPR013525">
    <property type="entry name" value="ABC2_TM"/>
</dbReference>
<evidence type="ECO:0000256" key="2">
    <source>
        <dbReference type="ARBA" id="ARBA00005814"/>
    </source>
</evidence>
<dbReference type="OrthoDB" id="245989at2759"/>
<evidence type="ECO:0000256" key="1">
    <source>
        <dbReference type="ARBA" id="ARBA00004141"/>
    </source>
</evidence>
<keyword evidence="3" id="KW-0813">Transport</keyword>
<keyword evidence="7 9" id="KW-1133">Transmembrane helix</keyword>
<keyword evidence="8 9" id="KW-0472">Membrane</keyword>
<dbReference type="Pfam" id="PF19055">
    <property type="entry name" value="ABC2_membrane_7"/>
    <property type="match status" value="1"/>
</dbReference>
<feature type="transmembrane region" description="Helical" evidence="9">
    <location>
        <begin position="373"/>
        <end position="394"/>
    </location>
</feature>
<dbReference type="GO" id="GO:0005886">
    <property type="term" value="C:plasma membrane"/>
    <property type="evidence" value="ECO:0007669"/>
    <property type="project" value="TreeGrafter"/>
</dbReference>
<keyword evidence="4 9" id="KW-0812">Transmembrane</keyword>
<dbReference type="SUPFAM" id="SSF52540">
    <property type="entry name" value="P-loop containing nucleoside triphosphate hydrolases"/>
    <property type="match status" value="1"/>
</dbReference>
<proteinExistence type="inferred from homology"/>
<organism evidence="11 12">
    <name type="scientific">Arctia plantaginis</name>
    <name type="common">Wood tiger moth</name>
    <name type="synonym">Phalaena plantaginis</name>
    <dbReference type="NCBI Taxonomy" id="874455"/>
    <lineage>
        <taxon>Eukaryota</taxon>
        <taxon>Metazoa</taxon>
        <taxon>Ecdysozoa</taxon>
        <taxon>Arthropoda</taxon>
        <taxon>Hexapoda</taxon>
        <taxon>Insecta</taxon>
        <taxon>Pterygota</taxon>
        <taxon>Neoptera</taxon>
        <taxon>Endopterygota</taxon>
        <taxon>Lepidoptera</taxon>
        <taxon>Glossata</taxon>
        <taxon>Ditrysia</taxon>
        <taxon>Noctuoidea</taxon>
        <taxon>Erebidae</taxon>
        <taxon>Arctiinae</taxon>
        <taxon>Arctia</taxon>
    </lineage>
</organism>
<evidence type="ECO:0000256" key="8">
    <source>
        <dbReference type="ARBA" id="ARBA00023136"/>
    </source>
</evidence>
<dbReference type="GO" id="GO:0016887">
    <property type="term" value="F:ATP hydrolysis activity"/>
    <property type="evidence" value="ECO:0007669"/>
    <property type="project" value="InterPro"/>
</dbReference>
<protein>
    <recommendedName>
        <fullName evidence="10">ABC transporter domain-containing protein</fullName>
    </recommendedName>
</protein>
<name>A0A8S1A1G5_ARCPL</name>
<dbReference type="PANTHER" id="PTHR48041">
    <property type="entry name" value="ABC TRANSPORTER G FAMILY MEMBER 28"/>
    <property type="match status" value="1"/>
</dbReference>
<feature type="transmembrane region" description="Helical" evidence="9">
    <location>
        <begin position="414"/>
        <end position="440"/>
    </location>
</feature>
<evidence type="ECO:0000259" key="10">
    <source>
        <dbReference type="PROSITE" id="PS50893"/>
    </source>
</evidence>
<feature type="transmembrane region" description="Helical" evidence="9">
    <location>
        <begin position="561"/>
        <end position="584"/>
    </location>
</feature>
<reference evidence="11 12" key="1">
    <citation type="submission" date="2020-04" db="EMBL/GenBank/DDBJ databases">
        <authorList>
            <person name="Wallbank WR R."/>
            <person name="Pardo Diaz C."/>
            <person name="Kozak K."/>
            <person name="Martin S."/>
            <person name="Jiggins C."/>
            <person name="Moest M."/>
            <person name="Warren A I."/>
            <person name="Byers J.R.P. K."/>
            <person name="Montejo-Kovacevich G."/>
            <person name="Yen C E."/>
        </authorList>
    </citation>
    <scope>NUCLEOTIDE SEQUENCE [LARGE SCALE GENOMIC DNA]</scope>
</reference>
<evidence type="ECO:0000256" key="4">
    <source>
        <dbReference type="ARBA" id="ARBA00022692"/>
    </source>
</evidence>
<evidence type="ECO:0000256" key="9">
    <source>
        <dbReference type="SAM" id="Phobius"/>
    </source>
</evidence>
<dbReference type="PROSITE" id="PS50893">
    <property type="entry name" value="ABC_TRANSPORTER_2"/>
    <property type="match status" value="1"/>
</dbReference>
<dbReference type="GO" id="GO:0005524">
    <property type="term" value="F:ATP binding"/>
    <property type="evidence" value="ECO:0007669"/>
    <property type="project" value="UniProtKB-KW"/>
</dbReference>
<keyword evidence="12" id="KW-1185">Reference proteome</keyword>
<dbReference type="InterPro" id="IPR027417">
    <property type="entry name" value="P-loop_NTPase"/>
</dbReference>
<dbReference type="PANTHER" id="PTHR48041:SF116">
    <property type="entry name" value="PROTEIN BROWN"/>
    <property type="match status" value="1"/>
</dbReference>